<evidence type="ECO:0000313" key="2">
    <source>
        <dbReference type="EMBL" id="CAG5103826.1"/>
    </source>
</evidence>
<accession>A0ABN7SLH5</accession>
<feature type="region of interest" description="Disordered" evidence="1">
    <location>
        <begin position="282"/>
        <end position="318"/>
    </location>
</feature>
<feature type="compositionally biased region" description="Acidic residues" evidence="1">
    <location>
        <begin position="69"/>
        <end position="108"/>
    </location>
</feature>
<feature type="compositionally biased region" description="Basic and acidic residues" evidence="1">
    <location>
        <begin position="227"/>
        <end position="238"/>
    </location>
</feature>
<feature type="compositionally biased region" description="Low complexity" evidence="1">
    <location>
        <begin position="120"/>
        <end position="133"/>
    </location>
</feature>
<feature type="region of interest" description="Disordered" evidence="1">
    <location>
        <begin position="63"/>
        <end position="143"/>
    </location>
</feature>
<reference evidence="2 3" key="1">
    <citation type="submission" date="2021-04" db="EMBL/GenBank/DDBJ databases">
        <authorList>
            <person name="Bliznina A."/>
        </authorList>
    </citation>
    <scope>NUCLEOTIDE SEQUENCE [LARGE SCALE GENOMIC DNA]</scope>
</reference>
<dbReference type="EMBL" id="OU015566">
    <property type="protein sequence ID" value="CAG5103826.1"/>
    <property type="molecule type" value="Genomic_DNA"/>
</dbReference>
<proteinExistence type="predicted"/>
<evidence type="ECO:0000256" key="1">
    <source>
        <dbReference type="SAM" id="MobiDB-lite"/>
    </source>
</evidence>
<feature type="compositionally biased region" description="Basic and acidic residues" evidence="1">
    <location>
        <begin position="282"/>
        <end position="295"/>
    </location>
</feature>
<sequence>MLSKRTLDNPEESSPNRSKRPRPPKRIEEELDDDLPLVGLLGQVDDDEEEAIKVEVIENENELEIKEEAVDEFEDEDDFYLGENNDDDFIEEIDIKEEITGDEPDVQPEIDRRKSTRIPAASSSSGHATSSKSTEGNGEKGYSQRFLKRETLLNLPDETIITFQMSKLNTLFELVKCGRCQVGHFKMHIRENEDRFEIKCNKCALKVASKKIIHSRVAPKDATSQMPEKENKKPKAIKTKVDGSKTGFAIFKEEKIAELNPENHHLIEQIWFGLNKEEREQYRKTTDEYNAKHVPETTQSSSSMIETDGDMKLGSQAG</sequence>
<keyword evidence="3" id="KW-1185">Reference proteome</keyword>
<feature type="compositionally biased region" description="Polar residues" evidence="1">
    <location>
        <begin position="296"/>
        <end position="305"/>
    </location>
</feature>
<dbReference type="Proteomes" id="UP001158576">
    <property type="component" value="Chromosome 1"/>
</dbReference>
<name>A0ABN7SLH5_OIKDI</name>
<organism evidence="2 3">
    <name type="scientific">Oikopleura dioica</name>
    <name type="common">Tunicate</name>
    <dbReference type="NCBI Taxonomy" id="34765"/>
    <lineage>
        <taxon>Eukaryota</taxon>
        <taxon>Metazoa</taxon>
        <taxon>Chordata</taxon>
        <taxon>Tunicata</taxon>
        <taxon>Appendicularia</taxon>
        <taxon>Copelata</taxon>
        <taxon>Oikopleuridae</taxon>
        <taxon>Oikopleura</taxon>
    </lineage>
</organism>
<gene>
    <name evidence="2" type="ORF">OKIOD_LOCUS9720</name>
</gene>
<feature type="region of interest" description="Disordered" evidence="1">
    <location>
        <begin position="1"/>
        <end position="34"/>
    </location>
</feature>
<protein>
    <submittedName>
        <fullName evidence="2">Oidioi.mRNA.OKI2018_I69.chr1.g955.t1.cds</fullName>
    </submittedName>
</protein>
<evidence type="ECO:0000313" key="3">
    <source>
        <dbReference type="Proteomes" id="UP001158576"/>
    </source>
</evidence>
<feature type="region of interest" description="Disordered" evidence="1">
    <location>
        <begin position="216"/>
        <end position="238"/>
    </location>
</feature>